<evidence type="ECO:0000313" key="2">
    <source>
        <dbReference type="Proteomes" id="UP000240978"/>
    </source>
</evidence>
<dbReference type="EMBL" id="PYGK01000010">
    <property type="protein sequence ID" value="PSL27054.1"/>
    <property type="molecule type" value="Genomic_DNA"/>
</dbReference>
<gene>
    <name evidence="1" type="ORF">CLV42_110208</name>
</gene>
<protein>
    <submittedName>
        <fullName evidence="1">Uncharacterized protein</fullName>
    </submittedName>
</protein>
<comment type="caution">
    <text evidence="1">The sequence shown here is derived from an EMBL/GenBank/DDBJ whole genome shotgun (WGS) entry which is preliminary data.</text>
</comment>
<dbReference type="AlphaFoldDB" id="A0A2P8FZB4"/>
<name>A0A2P8FZB4_9BACT</name>
<accession>A0A2P8FZB4</accession>
<dbReference type="Proteomes" id="UP000240978">
    <property type="component" value="Unassembled WGS sequence"/>
</dbReference>
<sequence length="56" mass="6383">MKSYFQIHGHTFFPDSIPARSKWLIITQEKTNINNVGQIIFIAEASAISAHNVIRK</sequence>
<dbReference type="RefSeq" id="WP_170117610.1">
    <property type="nucleotide sequence ID" value="NZ_PYGK01000010.1"/>
</dbReference>
<evidence type="ECO:0000313" key="1">
    <source>
        <dbReference type="EMBL" id="PSL27054.1"/>
    </source>
</evidence>
<reference evidence="1 2" key="1">
    <citation type="submission" date="2018-03" db="EMBL/GenBank/DDBJ databases">
        <title>Genomic Encyclopedia of Archaeal and Bacterial Type Strains, Phase II (KMG-II): from individual species to whole genera.</title>
        <authorList>
            <person name="Goeker M."/>
        </authorList>
    </citation>
    <scope>NUCLEOTIDE SEQUENCE [LARGE SCALE GENOMIC DNA]</scope>
    <source>
        <strain evidence="1 2">DSM 18107</strain>
    </source>
</reference>
<keyword evidence="2" id="KW-1185">Reference proteome</keyword>
<proteinExistence type="predicted"/>
<organism evidence="1 2">
    <name type="scientific">Chitinophaga ginsengisoli</name>
    <dbReference type="NCBI Taxonomy" id="363837"/>
    <lineage>
        <taxon>Bacteria</taxon>
        <taxon>Pseudomonadati</taxon>
        <taxon>Bacteroidota</taxon>
        <taxon>Chitinophagia</taxon>
        <taxon>Chitinophagales</taxon>
        <taxon>Chitinophagaceae</taxon>
        <taxon>Chitinophaga</taxon>
    </lineage>
</organism>